<evidence type="ECO:0000256" key="3">
    <source>
        <dbReference type="HAMAP-Rule" id="MF_01077"/>
    </source>
</evidence>
<comment type="similarity">
    <text evidence="3">Belongs to the RimP family.</text>
</comment>
<name>A0A1H2QEM8_9BACI</name>
<dbReference type="Pfam" id="PF17384">
    <property type="entry name" value="DUF150_C"/>
    <property type="match status" value="1"/>
</dbReference>
<dbReference type="InterPro" id="IPR028989">
    <property type="entry name" value="RimP_N"/>
</dbReference>
<dbReference type="CDD" id="cd01734">
    <property type="entry name" value="YlxS_C"/>
    <property type="match status" value="1"/>
</dbReference>
<keyword evidence="7" id="KW-1185">Reference proteome</keyword>
<reference evidence="6 7" key="1">
    <citation type="submission" date="2016-10" db="EMBL/GenBank/DDBJ databases">
        <authorList>
            <person name="de Groot N.N."/>
        </authorList>
    </citation>
    <scope>NUCLEOTIDE SEQUENCE [LARGE SCALE GENOMIC DNA]</scope>
    <source>
        <strain evidence="6 7">DSM 23126</strain>
    </source>
</reference>
<feature type="domain" description="Ribosome maturation factor RimP C-terminal" evidence="5">
    <location>
        <begin position="87"/>
        <end position="155"/>
    </location>
</feature>
<evidence type="ECO:0000313" key="7">
    <source>
        <dbReference type="Proteomes" id="UP000199488"/>
    </source>
</evidence>
<dbReference type="PANTHER" id="PTHR33867">
    <property type="entry name" value="RIBOSOME MATURATION FACTOR RIMP"/>
    <property type="match status" value="1"/>
</dbReference>
<dbReference type="AlphaFoldDB" id="A0A1H2QEM8"/>
<dbReference type="Proteomes" id="UP000199488">
    <property type="component" value="Unassembled WGS sequence"/>
</dbReference>
<evidence type="ECO:0000256" key="1">
    <source>
        <dbReference type="ARBA" id="ARBA00022490"/>
    </source>
</evidence>
<comment type="function">
    <text evidence="3">Required for maturation of 30S ribosomal subunits.</text>
</comment>
<dbReference type="OrthoDB" id="9805006at2"/>
<accession>A0A1H2QEM8</accession>
<keyword evidence="1 3" id="KW-0963">Cytoplasm</keyword>
<protein>
    <recommendedName>
        <fullName evidence="3">Ribosome maturation factor RimP</fullName>
    </recommendedName>
</protein>
<feature type="domain" description="Ribosome maturation factor RimP N-terminal" evidence="4">
    <location>
        <begin position="13"/>
        <end position="84"/>
    </location>
</feature>
<evidence type="ECO:0000259" key="4">
    <source>
        <dbReference type="Pfam" id="PF02576"/>
    </source>
</evidence>
<evidence type="ECO:0000256" key="2">
    <source>
        <dbReference type="ARBA" id="ARBA00022517"/>
    </source>
</evidence>
<proteinExistence type="inferred from homology"/>
<evidence type="ECO:0000259" key="5">
    <source>
        <dbReference type="Pfam" id="PF17384"/>
    </source>
</evidence>
<dbReference type="InterPro" id="IPR028998">
    <property type="entry name" value="RimP_C"/>
</dbReference>
<keyword evidence="2 3" id="KW-0690">Ribosome biogenesis</keyword>
<dbReference type="RefSeq" id="WP_091610323.1">
    <property type="nucleotide sequence ID" value="NZ_FNNC01000001.1"/>
</dbReference>
<dbReference type="InterPro" id="IPR036847">
    <property type="entry name" value="RimP_C_sf"/>
</dbReference>
<dbReference type="SUPFAM" id="SSF74942">
    <property type="entry name" value="YhbC-like, C-terminal domain"/>
    <property type="match status" value="1"/>
</dbReference>
<sequence length="156" mass="17766">MKESIKDLAARLARPIAEELDLELVDTEYKKEGKNWYLRVFVDSPSGVHLEDCGRVSERLSEQLDEMDPVQEAYYLEVSSPGAERPLNNEADIRRSVGKNVYITTYEPVEGEKAFEGKLSDFKDGELLISTKQKQTERTVHVPYSKVAKARLAIIF</sequence>
<gene>
    <name evidence="3" type="primary">rimP</name>
    <name evidence="6" type="ORF">SAMN05421781_0259</name>
</gene>
<dbReference type="NCBIfam" id="NF000928">
    <property type="entry name" value="PRK00092.1-2"/>
    <property type="match status" value="1"/>
</dbReference>
<dbReference type="STRING" id="1122204.SAMN05421781_0259"/>
<dbReference type="HAMAP" id="MF_01077">
    <property type="entry name" value="RimP"/>
    <property type="match status" value="1"/>
</dbReference>
<organism evidence="6 7">
    <name type="scientific">Marinococcus luteus</name>
    <dbReference type="NCBI Taxonomy" id="1122204"/>
    <lineage>
        <taxon>Bacteria</taxon>
        <taxon>Bacillati</taxon>
        <taxon>Bacillota</taxon>
        <taxon>Bacilli</taxon>
        <taxon>Bacillales</taxon>
        <taxon>Bacillaceae</taxon>
        <taxon>Marinococcus</taxon>
    </lineage>
</organism>
<dbReference type="EMBL" id="FNNC01000001">
    <property type="protein sequence ID" value="SDW04859.1"/>
    <property type="molecule type" value="Genomic_DNA"/>
</dbReference>
<dbReference type="SUPFAM" id="SSF75420">
    <property type="entry name" value="YhbC-like, N-terminal domain"/>
    <property type="match status" value="1"/>
</dbReference>
<evidence type="ECO:0000313" key="6">
    <source>
        <dbReference type="EMBL" id="SDW04859.1"/>
    </source>
</evidence>
<dbReference type="GO" id="GO:0005829">
    <property type="term" value="C:cytosol"/>
    <property type="evidence" value="ECO:0007669"/>
    <property type="project" value="TreeGrafter"/>
</dbReference>
<comment type="subcellular location">
    <subcellularLocation>
        <location evidence="3">Cytoplasm</location>
    </subcellularLocation>
</comment>
<dbReference type="PANTHER" id="PTHR33867:SF1">
    <property type="entry name" value="RIBOSOME MATURATION FACTOR RIMP"/>
    <property type="match status" value="1"/>
</dbReference>
<dbReference type="Pfam" id="PF02576">
    <property type="entry name" value="RimP_N"/>
    <property type="match status" value="1"/>
</dbReference>
<dbReference type="InterPro" id="IPR035956">
    <property type="entry name" value="RimP_N_sf"/>
</dbReference>
<dbReference type="GO" id="GO:0000028">
    <property type="term" value="P:ribosomal small subunit assembly"/>
    <property type="evidence" value="ECO:0007669"/>
    <property type="project" value="TreeGrafter"/>
</dbReference>
<dbReference type="FunFam" id="3.30.300.70:FF:000001">
    <property type="entry name" value="Ribosome maturation factor RimP"/>
    <property type="match status" value="1"/>
</dbReference>
<dbReference type="Gene3D" id="2.30.30.180">
    <property type="entry name" value="Ribosome maturation factor RimP, C-terminal domain"/>
    <property type="match status" value="1"/>
</dbReference>
<dbReference type="Gene3D" id="3.30.300.70">
    <property type="entry name" value="RimP-like superfamily, N-terminal"/>
    <property type="match status" value="1"/>
</dbReference>
<dbReference type="GO" id="GO:0006412">
    <property type="term" value="P:translation"/>
    <property type="evidence" value="ECO:0007669"/>
    <property type="project" value="TreeGrafter"/>
</dbReference>
<dbReference type="InterPro" id="IPR003728">
    <property type="entry name" value="Ribosome_maturation_RimP"/>
</dbReference>